<keyword evidence="2" id="KW-1185">Reference proteome</keyword>
<dbReference type="Proteomes" id="UP001597045">
    <property type="component" value="Unassembled WGS sequence"/>
</dbReference>
<keyword evidence="1" id="KW-0378">Hydrolase</keyword>
<gene>
    <name evidence="1" type="ORF">ACFQ1S_32510</name>
</gene>
<evidence type="ECO:0000313" key="1">
    <source>
        <dbReference type="EMBL" id="MFD1049919.1"/>
    </source>
</evidence>
<name>A0ABW3MJZ8_9PSEU</name>
<organism evidence="1 2">
    <name type="scientific">Kibdelosporangium lantanae</name>
    <dbReference type="NCBI Taxonomy" id="1497396"/>
    <lineage>
        <taxon>Bacteria</taxon>
        <taxon>Bacillati</taxon>
        <taxon>Actinomycetota</taxon>
        <taxon>Actinomycetes</taxon>
        <taxon>Pseudonocardiales</taxon>
        <taxon>Pseudonocardiaceae</taxon>
        <taxon>Kibdelosporangium</taxon>
    </lineage>
</organism>
<proteinExistence type="predicted"/>
<accession>A0ABW3MJZ8</accession>
<dbReference type="InterPro" id="IPR029058">
    <property type="entry name" value="AB_hydrolase_fold"/>
</dbReference>
<protein>
    <submittedName>
        <fullName evidence="1">Alpha/beta fold hydrolase</fullName>
    </submittedName>
</protein>
<sequence length="88" mass="9498">MPPAAALEVLSSQRALDLAPRLAEIRCPVTVVHGVEDKVRSRLNAQDLADGIPGARLRFVSTGHTPVYEDPDVVAEEVRALIDRSLEG</sequence>
<reference evidence="2" key="1">
    <citation type="journal article" date="2019" name="Int. J. Syst. Evol. Microbiol.">
        <title>The Global Catalogue of Microorganisms (GCM) 10K type strain sequencing project: providing services to taxonomists for standard genome sequencing and annotation.</title>
        <authorList>
            <consortium name="The Broad Institute Genomics Platform"/>
            <consortium name="The Broad Institute Genome Sequencing Center for Infectious Disease"/>
            <person name="Wu L."/>
            <person name="Ma J."/>
        </authorList>
    </citation>
    <scope>NUCLEOTIDE SEQUENCE [LARGE SCALE GENOMIC DNA]</scope>
    <source>
        <strain evidence="2">JCM 31486</strain>
    </source>
</reference>
<dbReference type="GO" id="GO:0016787">
    <property type="term" value="F:hydrolase activity"/>
    <property type="evidence" value="ECO:0007669"/>
    <property type="project" value="UniProtKB-KW"/>
</dbReference>
<comment type="caution">
    <text evidence="1">The sequence shown here is derived from an EMBL/GenBank/DDBJ whole genome shotgun (WGS) entry which is preliminary data.</text>
</comment>
<dbReference type="SUPFAM" id="SSF53474">
    <property type="entry name" value="alpha/beta-Hydrolases"/>
    <property type="match status" value="1"/>
</dbReference>
<dbReference type="Gene3D" id="3.40.50.1820">
    <property type="entry name" value="alpha/beta hydrolase"/>
    <property type="match status" value="1"/>
</dbReference>
<dbReference type="EMBL" id="JBHTIS010002486">
    <property type="protein sequence ID" value="MFD1049919.1"/>
    <property type="molecule type" value="Genomic_DNA"/>
</dbReference>
<evidence type="ECO:0000313" key="2">
    <source>
        <dbReference type="Proteomes" id="UP001597045"/>
    </source>
</evidence>